<accession>A0AAE0TAR6</accession>
<organism evidence="1 2">
    <name type="scientific">Potamilus streckersoni</name>
    <dbReference type="NCBI Taxonomy" id="2493646"/>
    <lineage>
        <taxon>Eukaryota</taxon>
        <taxon>Metazoa</taxon>
        <taxon>Spiralia</taxon>
        <taxon>Lophotrochozoa</taxon>
        <taxon>Mollusca</taxon>
        <taxon>Bivalvia</taxon>
        <taxon>Autobranchia</taxon>
        <taxon>Heteroconchia</taxon>
        <taxon>Palaeoheterodonta</taxon>
        <taxon>Unionida</taxon>
        <taxon>Unionoidea</taxon>
        <taxon>Unionidae</taxon>
        <taxon>Ambleminae</taxon>
        <taxon>Lampsilini</taxon>
        <taxon>Potamilus</taxon>
    </lineage>
</organism>
<dbReference type="AlphaFoldDB" id="A0AAE0TAR6"/>
<gene>
    <name evidence="1" type="ORF">CHS0354_018517</name>
</gene>
<name>A0AAE0TAR6_9BIVA</name>
<reference evidence="1" key="3">
    <citation type="submission" date="2023-05" db="EMBL/GenBank/DDBJ databases">
        <authorList>
            <person name="Smith C.H."/>
        </authorList>
    </citation>
    <scope>NUCLEOTIDE SEQUENCE</scope>
    <source>
        <strain evidence="1">CHS0354</strain>
        <tissue evidence="1">Mantle</tissue>
    </source>
</reference>
<reference evidence="1" key="1">
    <citation type="journal article" date="2021" name="Genome Biol. Evol.">
        <title>A High-Quality Reference Genome for a Parasitic Bivalve with Doubly Uniparental Inheritance (Bivalvia: Unionida).</title>
        <authorList>
            <person name="Smith C.H."/>
        </authorList>
    </citation>
    <scope>NUCLEOTIDE SEQUENCE</scope>
    <source>
        <strain evidence="1">CHS0354</strain>
    </source>
</reference>
<dbReference type="EMBL" id="JAEAOA010001141">
    <property type="protein sequence ID" value="KAK3606921.1"/>
    <property type="molecule type" value="Genomic_DNA"/>
</dbReference>
<reference evidence="1" key="2">
    <citation type="journal article" date="2021" name="Genome Biol. Evol.">
        <title>Developing a high-quality reference genome for a parasitic bivalve with doubly uniparental inheritance (Bivalvia: Unionida).</title>
        <authorList>
            <person name="Smith C.H."/>
        </authorList>
    </citation>
    <scope>NUCLEOTIDE SEQUENCE</scope>
    <source>
        <strain evidence="1">CHS0354</strain>
        <tissue evidence="1">Mantle</tissue>
    </source>
</reference>
<proteinExistence type="predicted"/>
<sequence>MFGKGDGSYFFLQQENGAFNVEEGSAISTGYESAQGIGMKFLMPLDGYNVYFVPVIGTSSVRVNNYNYSSDSTSDYVKGVEHTGPFSQIGFLYEYAENNVFASFGLSYRVLTLGNPIELKGSDAAATDRSKRYKPAMDTLTSETEAYINTRRLKYARAVHRLTRQIMLTTEEEQIADMVLRRAEAVERMLAYEQKISLHINRLNAQFSAGFPKRISTAPVFGGRIRRKSVG</sequence>
<protein>
    <submittedName>
        <fullName evidence="1">Uncharacterized protein</fullName>
    </submittedName>
</protein>
<evidence type="ECO:0000313" key="2">
    <source>
        <dbReference type="Proteomes" id="UP001195483"/>
    </source>
</evidence>
<evidence type="ECO:0000313" key="1">
    <source>
        <dbReference type="EMBL" id="KAK3606921.1"/>
    </source>
</evidence>
<comment type="caution">
    <text evidence="1">The sequence shown here is derived from an EMBL/GenBank/DDBJ whole genome shotgun (WGS) entry which is preliminary data.</text>
</comment>
<keyword evidence="2" id="KW-1185">Reference proteome</keyword>
<dbReference type="Proteomes" id="UP001195483">
    <property type="component" value="Unassembled WGS sequence"/>
</dbReference>